<dbReference type="EMBL" id="BGPR01101659">
    <property type="protein sequence ID" value="GBM60425.1"/>
    <property type="molecule type" value="Genomic_DNA"/>
</dbReference>
<gene>
    <name evidence="2" type="ORF">AVEN_245303_1</name>
    <name evidence="1" type="ORF">AVEN_8022_1</name>
</gene>
<dbReference type="OrthoDB" id="6473127at2759"/>
<comment type="caution">
    <text evidence="1">The sequence shown here is derived from an EMBL/GenBank/DDBJ whole genome shotgun (WGS) entry which is preliminary data.</text>
</comment>
<dbReference type="EMBL" id="BGPR01101661">
    <property type="protein sequence ID" value="GBM60426.1"/>
    <property type="molecule type" value="Genomic_DNA"/>
</dbReference>
<keyword evidence="3" id="KW-1185">Reference proteome</keyword>
<dbReference type="AlphaFoldDB" id="A0A4Y2H5Y8"/>
<evidence type="ECO:0000313" key="1">
    <source>
        <dbReference type="EMBL" id="GBM60425.1"/>
    </source>
</evidence>
<reference evidence="1 3" key="1">
    <citation type="journal article" date="2019" name="Sci. Rep.">
        <title>Orb-weaving spider Araneus ventricosus genome elucidates the spidroin gene catalogue.</title>
        <authorList>
            <person name="Kono N."/>
            <person name="Nakamura H."/>
            <person name="Ohtoshi R."/>
            <person name="Moran D.A.P."/>
            <person name="Shinohara A."/>
            <person name="Yoshida Y."/>
            <person name="Fujiwara M."/>
            <person name="Mori M."/>
            <person name="Tomita M."/>
            <person name="Arakawa K."/>
        </authorList>
    </citation>
    <scope>NUCLEOTIDE SEQUENCE [LARGE SCALE GENOMIC DNA]</scope>
</reference>
<organism evidence="1 3">
    <name type="scientific">Araneus ventricosus</name>
    <name type="common">Orbweaver spider</name>
    <name type="synonym">Epeira ventricosa</name>
    <dbReference type="NCBI Taxonomy" id="182803"/>
    <lineage>
        <taxon>Eukaryota</taxon>
        <taxon>Metazoa</taxon>
        <taxon>Ecdysozoa</taxon>
        <taxon>Arthropoda</taxon>
        <taxon>Chelicerata</taxon>
        <taxon>Arachnida</taxon>
        <taxon>Araneae</taxon>
        <taxon>Araneomorphae</taxon>
        <taxon>Entelegynae</taxon>
        <taxon>Araneoidea</taxon>
        <taxon>Araneidae</taxon>
        <taxon>Araneus</taxon>
    </lineage>
</organism>
<proteinExistence type="predicted"/>
<dbReference type="Proteomes" id="UP000499080">
    <property type="component" value="Unassembled WGS sequence"/>
</dbReference>
<evidence type="ECO:0000313" key="3">
    <source>
        <dbReference type="Proteomes" id="UP000499080"/>
    </source>
</evidence>
<sequence>MPAFLVKVSIMLQTMMMYLAQKNVKILQYENRGVHGDGFAQTPNEIEAKYQLNSSVNPFLTTIDTAALFTAGECSPQLLPTTPFFPDCIKNGVVLAAGDGSPPLLPINPFLQNCITNPFIDTTSFFPNIFNDQYADIPFSPTESEIYCREWIEQHRKYFTKTARAF</sequence>
<protein>
    <submittedName>
        <fullName evidence="1">Uncharacterized protein</fullName>
    </submittedName>
</protein>
<evidence type="ECO:0000313" key="2">
    <source>
        <dbReference type="EMBL" id="GBM60426.1"/>
    </source>
</evidence>
<name>A0A4Y2H5Y8_ARAVE</name>
<accession>A0A4Y2H5Y8</accession>